<sequence>MYTPIKRQCSNAINEMASPRTPETPLSFSRELRQVLQERNLLTAKTRNKVCSMLAGGSGRSPINSPNTEMDKRKTFRLQAIHEIVTSEKTYLQQLQLLMDYFVKPLKERKIIDEASHTTLFGQIEMIHNLNGEFLRELESDMDNVAKAFLKMAPFFKLYSVYAFDYRHALLVLQELTSKNAAFRKFLETTEFCPEVQRKLNSLMIAPIQRVPRYKLLLEQVLLYTSPADADFKLLKESVKQIENTVSHINTCVEDQEVTQMLINIQNSLVNRTPNIVKPSRKVIKEGILNKVTRNGNEIKRYCVLTSDIFMYCKILKERAPNTVVENSLECCCIFPLKKCKVYELLPGSFKITCQSDGIIFSSNDLQLSRIWVGFIRDAIDLHIQCRKTLRKESSKRTPLRKKDVKSFGEDYMLSPKQKKSEFDTIFRNKNLDSEDEMENSFTATNCFGGSNKRKTESSHSSKETSNLPNNQSSVAKATKRKSSEDPDEENNSILRNKNEHLIHATSPEKRLSKLYKFISNDKMRATTRGILKKTQSRTAIAHSNNETSSGLNTQEQQGNRLSDNDPTYGFASRYSDSKSYFKAHNVDTTIPNAMVKREDLLGDEIPIEGGGNFRDILFPLRASNGSNKSHCGSPTNLRNNFTNIQISSPPQKKRVKFDDSLDALYEQPTFEFQRDMAQGNCKTSTSLREKIYDFFANLF</sequence>
<evidence type="ECO:0000313" key="6">
    <source>
        <dbReference type="RefSeq" id="XP_011294657.1"/>
    </source>
</evidence>
<evidence type="ECO:0000313" key="4">
    <source>
        <dbReference type="EnsemblMetazoa" id="MDOA016555-PA"/>
    </source>
</evidence>
<dbReference type="InterPro" id="IPR051092">
    <property type="entry name" value="FYVE_RhoGEF_PH"/>
</dbReference>
<reference evidence="6" key="2">
    <citation type="submission" date="2025-04" db="UniProtKB">
        <authorList>
            <consortium name="RefSeq"/>
        </authorList>
    </citation>
    <scope>IDENTIFICATION</scope>
    <source>
        <strain evidence="6">Aabys</strain>
    </source>
</reference>
<feature type="domain" description="DH" evidence="3">
    <location>
        <begin position="76"/>
        <end position="252"/>
    </location>
</feature>
<dbReference type="Proteomes" id="UP001652621">
    <property type="component" value="Unplaced"/>
</dbReference>
<dbReference type="SMART" id="SM00325">
    <property type="entry name" value="RhoGEF"/>
    <property type="match status" value="1"/>
</dbReference>
<proteinExistence type="predicted"/>
<dbReference type="PROSITE" id="PS50003">
    <property type="entry name" value="PH_DOMAIN"/>
    <property type="match status" value="1"/>
</dbReference>
<keyword evidence="5" id="KW-1185">Reference proteome</keyword>
<dbReference type="SUPFAM" id="SSF48065">
    <property type="entry name" value="DBL homology domain (DH-domain)"/>
    <property type="match status" value="1"/>
</dbReference>
<dbReference type="VEuPathDB" id="VectorBase:MDOMA2_017155"/>
<feature type="compositionally biased region" description="Basic and acidic residues" evidence="1">
    <location>
        <begin position="497"/>
        <end position="507"/>
    </location>
</feature>
<dbReference type="RefSeq" id="XP_011294657.1">
    <property type="nucleotide sequence ID" value="XM_011296355.2"/>
</dbReference>
<feature type="compositionally biased region" description="Polar residues" evidence="1">
    <location>
        <begin position="467"/>
        <end position="476"/>
    </location>
</feature>
<dbReference type="SMART" id="SM00233">
    <property type="entry name" value="PH"/>
    <property type="match status" value="1"/>
</dbReference>
<reference evidence="4" key="1">
    <citation type="submission" date="2020-05" db="UniProtKB">
        <authorList>
            <consortium name="EnsemblMetazoa"/>
        </authorList>
    </citation>
    <scope>IDENTIFICATION</scope>
    <source>
        <strain evidence="4">Aabys</strain>
    </source>
</reference>
<dbReference type="PANTHER" id="PTHR12673">
    <property type="entry name" value="FACIOGENITAL DYSPLASIA PROTEIN"/>
    <property type="match status" value="1"/>
</dbReference>
<dbReference type="VEuPathDB" id="VectorBase:MDOA016555"/>
<dbReference type="Gene3D" id="2.30.29.30">
    <property type="entry name" value="Pleckstrin-homology domain (PH domain)/Phosphotyrosine-binding domain (PTB)"/>
    <property type="match status" value="1"/>
</dbReference>
<dbReference type="PANTHER" id="PTHR12673:SF159">
    <property type="entry name" value="LD03170P"/>
    <property type="match status" value="1"/>
</dbReference>
<dbReference type="GO" id="GO:0005737">
    <property type="term" value="C:cytoplasm"/>
    <property type="evidence" value="ECO:0007669"/>
    <property type="project" value="TreeGrafter"/>
</dbReference>
<name>A0A1I8NKC2_MUSDO</name>
<evidence type="ECO:0000259" key="3">
    <source>
        <dbReference type="PROSITE" id="PS50010"/>
    </source>
</evidence>
<evidence type="ECO:0000259" key="2">
    <source>
        <dbReference type="PROSITE" id="PS50003"/>
    </source>
</evidence>
<dbReference type="CDD" id="cd00160">
    <property type="entry name" value="RhoGEF"/>
    <property type="match status" value="1"/>
</dbReference>
<dbReference type="PROSITE" id="PS50010">
    <property type="entry name" value="DH_2"/>
    <property type="match status" value="1"/>
</dbReference>
<feature type="region of interest" description="Disordered" evidence="1">
    <location>
        <begin position="443"/>
        <end position="507"/>
    </location>
</feature>
<dbReference type="eggNOG" id="KOG4424">
    <property type="taxonomic scope" value="Eukaryota"/>
</dbReference>
<protein>
    <recommendedName>
        <fullName evidence="7">RhoGEF domain protein</fullName>
    </recommendedName>
</protein>
<dbReference type="SUPFAM" id="SSF50729">
    <property type="entry name" value="PH domain-like"/>
    <property type="match status" value="1"/>
</dbReference>
<evidence type="ECO:0000313" key="5">
    <source>
        <dbReference type="Proteomes" id="UP001652621"/>
    </source>
</evidence>
<dbReference type="Gene3D" id="1.20.900.10">
    <property type="entry name" value="Dbl homology (DH) domain"/>
    <property type="match status" value="1"/>
</dbReference>
<organism evidence="4">
    <name type="scientific">Musca domestica</name>
    <name type="common">House fly</name>
    <dbReference type="NCBI Taxonomy" id="7370"/>
    <lineage>
        <taxon>Eukaryota</taxon>
        <taxon>Metazoa</taxon>
        <taxon>Ecdysozoa</taxon>
        <taxon>Arthropoda</taxon>
        <taxon>Hexapoda</taxon>
        <taxon>Insecta</taxon>
        <taxon>Pterygota</taxon>
        <taxon>Neoptera</taxon>
        <taxon>Endopterygota</taxon>
        <taxon>Diptera</taxon>
        <taxon>Brachycera</taxon>
        <taxon>Muscomorpha</taxon>
        <taxon>Muscoidea</taxon>
        <taxon>Muscidae</taxon>
        <taxon>Musca</taxon>
    </lineage>
</organism>
<accession>A0A1I8NKC2</accession>
<dbReference type="Pfam" id="PF00621">
    <property type="entry name" value="RhoGEF"/>
    <property type="match status" value="1"/>
</dbReference>
<dbReference type="InterPro" id="IPR035899">
    <property type="entry name" value="DBL_dom_sf"/>
</dbReference>
<dbReference type="InterPro" id="IPR000219">
    <property type="entry name" value="DH_dom"/>
</dbReference>
<feature type="domain" description="PH" evidence="2">
    <location>
        <begin position="282"/>
        <end position="381"/>
    </location>
</feature>
<evidence type="ECO:0008006" key="7">
    <source>
        <dbReference type="Google" id="ProtNLM"/>
    </source>
</evidence>
<feature type="region of interest" description="Disordered" evidence="1">
    <location>
        <begin position="535"/>
        <end position="570"/>
    </location>
</feature>
<dbReference type="AlphaFoldDB" id="A0A1I8NKC2"/>
<dbReference type="eggNOG" id="KOG3763">
    <property type="taxonomic scope" value="Eukaryota"/>
</dbReference>
<dbReference type="KEGG" id="mde:105262153"/>
<dbReference type="OrthoDB" id="245697at2759"/>
<dbReference type="GO" id="GO:0005085">
    <property type="term" value="F:guanyl-nucleotide exchange factor activity"/>
    <property type="evidence" value="ECO:0007669"/>
    <property type="project" value="InterPro"/>
</dbReference>
<dbReference type="InterPro" id="IPR001849">
    <property type="entry name" value="PH_domain"/>
</dbReference>
<feature type="compositionally biased region" description="Polar residues" evidence="1">
    <location>
        <begin position="537"/>
        <end position="566"/>
    </location>
</feature>
<feature type="compositionally biased region" description="Basic and acidic residues" evidence="1">
    <location>
        <begin position="454"/>
        <end position="463"/>
    </location>
</feature>
<dbReference type="STRING" id="7370.A0A1I8NKC2"/>
<dbReference type="EnsemblMetazoa" id="MDOA016555-RA">
    <property type="protein sequence ID" value="MDOA016555-PA"/>
    <property type="gene ID" value="MDOA016555"/>
</dbReference>
<dbReference type="InterPro" id="IPR011993">
    <property type="entry name" value="PH-like_dom_sf"/>
</dbReference>
<gene>
    <name evidence="4" type="primary">105262153</name>
    <name evidence="6" type="synonym">LOC105262153</name>
</gene>
<evidence type="ECO:0000256" key="1">
    <source>
        <dbReference type="SAM" id="MobiDB-lite"/>
    </source>
</evidence>